<evidence type="ECO:0000256" key="1">
    <source>
        <dbReference type="ARBA" id="ARBA00004651"/>
    </source>
</evidence>
<evidence type="ECO:0008006" key="13">
    <source>
        <dbReference type="Google" id="ProtNLM"/>
    </source>
</evidence>
<dbReference type="EMBL" id="JAACXV010013521">
    <property type="protein sequence ID" value="KAF7273246.1"/>
    <property type="molecule type" value="Genomic_DNA"/>
</dbReference>
<accession>A0A834I5W3</accession>
<comment type="caution">
    <text evidence="11">The sequence shown here is derived from an EMBL/GenBank/DDBJ whole genome shotgun (WGS) entry which is preliminary data.</text>
</comment>
<feature type="signal peptide" evidence="10">
    <location>
        <begin position="1"/>
        <end position="17"/>
    </location>
</feature>
<feature type="chain" id="PRO_5032583705" description="Odorant receptor" evidence="10">
    <location>
        <begin position="18"/>
        <end position="125"/>
    </location>
</feature>
<evidence type="ECO:0000256" key="7">
    <source>
        <dbReference type="ARBA" id="ARBA00023136"/>
    </source>
</evidence>
<keyword evidence="3" id="KW-0716">Sensory transduction</keyword>
<dbReference type="AlphaFoldDB" id="A0A834I5W3"/>
<gene>
    <name evidence="11" type="ORF">GWI33_014041</name>
</gene>
<keyword evidence="6" id="KW-1133">Transmembrane helix</keyword>
<evidence type="ECO:0000256" key="10">
    <source>
        <dbReference type="SAM" id="SignalP"/>
    </source>
</evidence>
<reference evidence="11" key="1">
    <citation type="submission" date="2020-08" db="EMBL/GenBank/DDBJ databases">
        <title>Genome sequencing and assembly of the red palm weevil Rhynchophorus ferrugineus.</title>
        <authorList>
            <person name="Dias G.B."/>
            <person name="Bergman C.M."/>
            <person name="Manee M."/>
        </authorList>
    </citation>
    <scope>NUCLEOTIDE SEQUENCE</scope>
    <source>
        <strain evidence="11">AA-2017</strain>
        <tissue evidence="11">Whole larva</tissue>
    </source>
</reference>
<dbReference type="PANTHER" id="PTHR21137:SF35">
    <property type="entry name" value="ODORANT RECEPTOR 19A-RELATED"/>
    <property type="match status" value="1"/>
</dbReference>
<evidence type="ECO:0000313" key="11">
    <source>
        <dbReference type="EMBL" id="KAF7273246.1"/>
    </source>
</evidence>
<keyword evidence="7" id="KW-0472">Membrane</keyword>
<evidence type="ECO:0000313" key="12">
    <source>
        <dbReference type="Proteomes" id="UP000625711"/>
    </source>
</evidence>
<keyword evidence="2" id="KW-1003">Cell membrane</keyword>
<dbReference type="OrthoDB" id="6614360at2759"/>
<dbReference type="GO" id="GO:0005886">
    <property type="term" value="C:plasma membrane"/>
    <property type="evidence" value="ECO:0007669"/>
    <property type="project" value="UniProtKB-SubCell"/>
</dbReference>
<evidence type="ECO:0000256" key="9">
    <source>
        <dbReference type="ARBA" id="ARBA00023224"/>
    </source>
</evidence>
<evidence type="ECO:0000256" key="4">
    <source>
        <dbReference type="ARBA" id="ARBA00022692"/>
    </source>
</evidence>
<keyword evidence="8" id="KW-0675">Receptor</keyword>
<dbReference type="PANTHER" id="PTHR21137">
    <property type="entry name" value="ODORANT RECEPTOR"/>
    <property type="match status" value="1"/>
</dbReference>
<keyword evidence="4" id="KW-0812">Transmembrane</keyword>
<sequence>MLHLCGYFIVVFAACHAGQILRDETYNIQDALYESNWIKADKEMVKDIQFIILRCQKPAILKAIPVGTFDYGVMIIVSSTILLRIEELVVPRSDSNKKGTVRMTKNIMPIYFRVTNFELEMFEYR</sequence>
<protein>
    <recommendedName>
        <fullName evidence="13">Odorant receptor</fullName>
    </recommendedName>
</protein>
<dbReference type="GO" id="GO:0005549">
    <property type="term" value="F:odorant binding"/>
    <property type="evidence" value="ECO:0007669"/>
    <property type="project" value="InterPro"/>
</dbReference>
<keyword evidence="5" id="KW-0552">Olfaction</keyword>
<organism evidence="11 12">
    <name type="scientific">Rhynchophorus ferrugineus</name>
    <name type="common">Red palm weevil</name>
    <name type="synonym">Curculio ferrugineus</name>
    <dbReference type="NCBI Taxonomy" id="354439"/>
    <lineage>
        <taxon>Eukaryota</taxon>
        <taxon>Metazoa</taxon>
        <taxon>Ecdysozoa</taxon>
        <taxon>Arthropoda</taxon>
        <taxon>Hexapoda</taxon>
        <taxon>Insecta</taxon>
        <taxon>Pterygota</taxon>
        <taxon>Neoptera</taxon>
        <taxon>Endopterygota</taxon>
        <taxon>Coleoptera</taxon>
        <taxon>Polyphaga</taxon>
        <taxon>Cucujiformia</taxon>
        <taxon>Curculionidae</taxon>
        <taxon>Dryophthorinae</taxon>
        <taxon>Rhynchophorus</taxon>
    </lineage>
</organism>
<dbReference type="Proteomes" id="UP000625711">
    <property type="component" value="Unassembled WGS sequence"/>
</dbReference>
<dbReference type="GO" id="GO:0007165">
    <property type="term" value="P:signal transduction"/>
    <property type="evidence" value="ECO:0007669"/>
    <property type="project" value="UniProtKB-KW"/>
</dbReference>
<evidence type="ECO:0000256" key="2">
    <source>
        <dbReference type="ARBA" id="ARBA00022475"/>
    </source>
</evidence>
<evidence type="ECO:0000256" key="6">
    <source>
        <dbReference type="ARBA" id="ARBA00022989"/>
    </source>
</evidence>
<dbReference type="InterPro" id="IPR004117">
    <property type="entry name" value="7tm6_olfct_rcpt"/>
</dbReference>
<proteinExistence type="predicted"/>
<keyword evidence="10" id="KW-0732">Signal</keyword>
<evidence type="ECO:0000256" key="8">
    <source>
        <dbReference type="ARBA" id="ARBA00023170"/>
    </source>
</evidence>
<dbReference type="Pfam" id="PF02949">
    <property type="entry name" value="7tm_6"/>
    <property type="match status" value="1"/>
</dbReference>
<evidence type="ECO:0000256" key="5">
    <source>
        <dbReference type="ARBA" id="ARBA00022725"/>
    </source>
</evidence>
<dbReference type="GO" id="GO:0004984">
    <property type="term" value="F:olfactory receptor activity"/>
    <property type="evidence" value="ECO:0007669"/>
    <property type="project" value="InterPro"/>
</dbReference>
<evidence type="ECO:0000256" key="3">
    <source>
        <dbReference type="ARBA" id="ARBA00022606"/>
    </source>
</evidence>
<name>A0A834I5W3_RHYFE</name>
<keyword evidence="9" id="KW-0807">Transducer</keyword>
<keyword evidence="12" id="KW-1185">Reference proteome</keyword>
<comment type="subcellular location">
    <subcellularLocation>
        <location evidence="1">Cell membrane</location>
        <topology evidence="1">Multi-pass membrane protein</topology>
    </subcellularLocation>
</comment>